<dbReference type="AlphaFoldDB" id="A0A6H2A6Y8"/>
<sequence length="59" mass="7570">MKENGLTKKEWREWEKKVKDNPQKEYEQSEKYKDYEYRKCWHAEMLAREFLKEKGKRHF</sequence>
<accession>A0A6H2A6Y8</accession>
<proteinExistence type="predicted"/>
<organism evidence="1">
    <name type="scientific">viral metagenome</name>
    <dbReference type="NCBI Taxonomy" id="1070528"/>
    <lineage>
        <taxon>unclassified sequences</taxon>
        <taxon>metagenomes</taxon>
        <taxon>organismal metagenomes</taxon>
    </lineage>
</organism>
<reference evidence="1" key="1">
    <citation type="submission" date="2020-03" db="EMBL/GenBank/DDBJ databases">
        <title>The deep terrestrial virosphere.</title>
        <authorList>
            <person name="Holmfeldt K."/>
            <person name="Nilsson E."/>
            <person name="Simone D."/>
            <person name="Lopez-Fernandez M."/>
            <person name="Wu X."/>
            <person name="de Brujin I."/>
            <person name="Lundin D."/>
            <person name="Andersson A."/>
            <person name="Bertilsson S."/>
            <person name="Dopson M."/>
        </authorList>
    </citation>
    <scope>NUCLEOTIDE SEQUENCE</scope>
    <source>
        <strain evidence="1">TM448A09726</strain>
    </source>
</reference>
<name>A0A6H2A6Y8_9ZZZZ</name>
<gene>
    <name evidence="1" type="ORF">TM448A09726_0002</name>
</gene>
<evidence type="ECO:0000313" key="1">
    <source>
        <dbReference type="EMBL" id="QJA55305.1"/>
    </source>
</evidence>
<dbReference type="EMBL" id="MT144587">
    <property type="protein sequence ID" value="QJA55305.1"/>
    <property type="molecule type" value="Genomic_DNA"/>
</dbReference>
<protein>
    <submittedName>
        <fullName evidence="1">Uncharacterized protein</fullName>
    </submittedName>
</protein>